<name>A0A0C9Y4K6_9AGAR</name>
<reference evidence="2" key="2">
    <citation type="submission" date="2015-01" db="EMBL/GenBank/DDBJ databases">
        <title>Evolutionary Origins and Diversification of the Mycorrhizal Mutualists.</title>
        <authorList>
            <consortium name="DOE Joint Genome Institute"/>
            <consortium name="Mycorrhizal Genomics Consortium"/>
            <person name="Kohler A."/>
            <person name="Kuo A."/>
            <person name="Nagy L.G."/>
            <person name="Floudas D."/>
            <person name="Copeland A."/>
            <person name="Barry K.W."/>
            <person name="Cichocki N."/>
            <person name="Veneault-Fourrey C."/>
            <person name="LaButti K."/>
            <person name="Lindquist E.A."/>
            <person name="Lipzen A."/>
            <person name="Lundell T."/>
            <person name="Morin E."/>
            <person name="Murat C."/>
            <person name="Riley R."/>
            <person name="Ohm R."/>
            <person name="Sun H."/>
            <person name="Tunlid A."/>
            <person name="Henrissat B."/>
            <person name="Grigoriev I.V."/>
            <person name="Hibbett D.S."/>
            <person name="Martin F."/>
        </authorList>
    </citation>
    <scope>NUCLEOTIDE SEQUENCE [LARGE SCALE GENOMIC DNA]</scope>
    <source>
        <strain evidence="2">LaAM-08-1</strain>
    </source>
</reference>
<keyword evidence="2" id="KW-1185">Reference proteome</keyword>
<gene>
    <name evidence="1" type="ORF">K443DRAFT_677161</name>
</gene>
<dbReference type="EMBL" id="KN838585">
    <property type="protein sequence ID" value="KIK03003.1"/>
    <property type="molecule type" value="Genomic_DNA"/>
</dbReference>
<accession>A0A0C9Y4K6</accession>
<organism evidence="1 2">
    <name type="scientific">Laccaria amethystina LaAM-08-1</name>
    <dbReference type="NCBI Taxonomy" id="1095629"/>
    <lineage>
        <taxon>Eukaryota</taxon>
        <taxon>Fungi</taxon>
        <taxon>Dikarya</taxon>
        <taxon>Basidiomycota</taxon>
        <taxon>Agaricomycotina</taxon>
        <taxon>Agaricomycetes</taxon>
        <taxon>Agaricomycetidae</taxon>
        <taxon>Agaricales</taxon>
        <taxon>Agaricineae</taxon>
        <taxon>Hydnangiaceae</taxon>
        <taxon>Laccaria</taxon>
    </lineage>
</organism>
<evidence type="ECO:0000313" key="2">
    <source>
        <dbReference type="Proteomes" id="UP000054477"/>
    </source>
</evidence>
<dbReference type="AlphaFoldDB" id="A0A0C9Y4K6"/>
<dbReference type="Proteomes" id="UP000054477">
    <property type="component" value="Unassembled WGS sequence"/>
</dbReference>
<reference evidence="1 2" key="1">
    <citation type="submission" date="2014-04" db="EMBL/GenBank/DDBJ databases">
        <authorList>
            <consortium name="DOE Joint Genome Institute"/>
            <person name="Kuo A."/>
            <person name="Kohler A."/>
            <person name="Nagy L.G."/>
            <person name="Floudas D."/>
            <person name="Copeland A."/>
            <person name="Barry K.W."/>
            <person name="Cichocki N."/>
            <person name="Veneault-Fourrey C."/>
            <person name="LaButti K."/>
            <person name="Lindquist E.A."/>
            <person name="Lipzen A."/>
            <person name="Lundell T."/>
            <person name="Morin E."/>
            <person name="Murat C."/>
            <person name="Sun H."/>
            <person name="Tunlid A."/>
            <person name="Henrissat B."/>
            <person name="Grigoriev I.V."/>
            <person name="Hibbett D.S."/>
            <person name="Martin F."/>
            <person name="Nordberg H.P."/>
            <person name="Cantor M.N."/>
            <person name="Hua S.X."/>
        </authorList>
    </citation>
    <scope>NUCLEOTIDE SEQUENCE [LARGE SCALE GENOMIC DNA]</scope>
    <source>
        <strain evidence="1 2">LaAM-08-1</strain>
    </source>
</reference>
<sequence length="59" mass="6863">MTWAKGYNPADYQFKSKWIGCNRSTFRKGTSEQDVVGFFWDFTSYSYTISVPTMKESSV</sequence>
<proteinExistence type="predicted"/>
<dbReference type="HOGENOM" id="CLU_2961167_0_0_1"/>
<protein>
    <submittedName>
        <fullName evidence="1">Uncharacterized protein</fullName>
    </submittedName>
</protein>
<evidence type="ECO:0000313" key="1">
    <source>
        <dbReference type="EMBL" id="KIK03003.1"/>
    </source>
</evidence>